<accession>A0A7X0HWH0</accession>
<reference evidence="7 8" key="1">
    <citation type="submission" date="2020-08" db="EMBL/GenBank/DDBJ databases">
        <title>Genomic Encyclopedia of Type Strains, Phase IV (KMG-IV): sequencing the most valuable type-strain genomes for metagenomic binning, comparative biology and taxonomic classification.</title>
        <authorList>
            <person name="Goeker M."/>
        </authorList>
    </citation>
    <scope>NUCLEOTIDE SEQUENCE [LARGE SCALE GENOMIC DNA]</scope>
    <source>
        <strain evidence="7 8">DSM 5391</strain>
    </source>
</reference>
<proteinExistence type="inferred from homology"/>
<feature type="chain" id="PRO_5039394311" evidence="5">
    <location>
        <begin position="20"/>
        <end position="203"/>
    </location>
</feature>
<keyword evidence="4" id="KW-1015">Disulfide bond</keyword>
<dbReference type="AlphaFoldDB" id="A0A7X0HWH0"/>
<keyword evidence="8" id="KW-1185">Reference proteome</keyword>
<comment type="caution">
    <text evidence="7">The sequence shown here is derived from an EMBL/GenBank/DDBJ whole genome shotgun (WGS) entry which is preliminary data.</text>
</comment>
<organism evidence="7 8">
    <name type="scientific">Bacillus benzoevorans</name>
    <dbReference type="NCBI Taxonomy" id="1456"/>
    <lineage>
        <taxon>Bacteria</taxon>
        <taxon>Bacillati</taxon>
        <taxon>Bacillota</taxon>
        <taxon>Bacilli</taxon>
        <taxon>Bacillales</taxon>
        <taxon>Bacillaceae</taxon>
        <taxon>Bacillus</taxon>
    </lineage>
</organism>
<sequence>MKKGILLSILLSAALLLTACGGGQSKTEAPRSGEAGSGFQAQYDWVLPDFNYVNQDGEEIGKKDLLGEAWLANFVFTNCTTVCSPMTANMAKVQRELKEAGLDNTIVSFSVDPERDTPPVLKEFSAKFEADLSHWHFLTGYQQEEVGALAKAFKTLAEKEEGTDQFIHSTKIFLIDKDGMIVKGYDGLDVPFEEIVADLKALK</sequence>
<keyword evidence="5" id="KW-0732">Signal</keyword>
<dbReference type="SUPFAM" id="SSF52833">
    <property type="entry name" value="Thioredoxin-like"/>
    <property type="match status" value="1"/>
</dbReference>
<comment type="similarity">
    <text evidence="1">Belongs to the SCO1/2 family.</text>
</comment>
<dbReference type="InterPro" id="IPR036249">
    <property type="entry name" value="Thioredoxin-like_sf"/>
</dbReference>
<evidence type="ECO:0000259" key="6">
    <source>
        <dbReference type="PROSITE" id="PS51352"/>
    </source>
</evidence>
<keyword evidence="3" id="KW-0479">Metal-binding</keyword>
<dbReference type="Pfam" id="PF02630">
    <property type="entry name" value="SCO1-SenC"/>
    <property type="match status" value="1"/>
</dbReference>
<dbReference type="InterPro" id="IPR003782">
    <property type="entry name" value="SCO1/SenC"/>
</dbReference>
<protein>
    <submittedName>
        <fullName evidence="7">Protein SCO1/2</fullName>
    </submittedName>
</protein>
<feature type="binding site" evidence="3">
    <location>
        <position position="79"/>
    </location>
    <ligand>
        <name>Cu cation</name>
        <dbReference type="ChEBI" id="CHEBI:23378"/>
    </ligand>
</feature>
<gene>
    <name evidence="7" type="ORF">HNR53_003565</name>
</gene>
<dbReference type="InterPro" id="IPR013766">
    <property type="entry name" value="Thioredoxin_domain"/>
</dbReference>
<evidence type="ECO:0000313" key="7">
    <source>
        <dbReference type="EMBL" id="MBB6446900.1"/>
    </source>
</evidence>
<dbReference type="PROSITE" id="PS51257">
    <property type="entry name" value="PROKAR_LIPOPROTEIN"/>
    <property type="match status" value="1"/>
</dbReference>
<dbReference type="PROSITE" id="PS51352">
    <property type="entry name" value="THIOREDOXIN_2"/>
    <property type="match status" value="1"/>
</dbReference>
<dbReference type="GO" id="GO:0046872">
    <property type="term" value="F:metal ion binding"/>
    <property type="evidence" value="ECO:0007669"/>
    <property type="project" value="UniProtKB-KW"/>
</dbReference>
<evidence type="ECO:0000256" key="5">
    <source>
        <dbReference type="SAM" id="SignalP"/>
    </source>
</evidence>
<dbReference type="CDD" id="cd02968">
    <property type="entry name" value="SCO"/>
    <property type="match status" value="1"/>
</dbReference>
<evidence type="ECO:0000256" key="1">
    <source>
        <dbReference type="ARBA" id="ARBA00010996"/>
    </source>
</evidence>
<dbReference type="RefSeq" id="WP_184528323.1">
    <property type="nucleotide sequence ID" value="NZ_JACHGK010000014.1"/>
</dbReference>
<dbReference type="PANTHER" id="PTHR12151">
    <property type="entry name" value="ELECTRON TRANSPORT PROTIN SCO1/SENC FAMILY MEMBER"/>
    <property type="match status" value="1"/>
</dbReference>
<feature type="domain" description="Thioredoxin" evidence="6">
    <location>
        <begin position="41"/>
        <end position="203"/>
    </location>
</feature>
<feature type="binding site" evidence="3">
    <location>
        <position position="168"/>
    </location>
    <ligand>
        <name>Cu cation</name>
        <dbReference type="ChEBI" id="CHEBI:23378"/>
    </ligand>
</feature>
<dbReference type="EMBL" id="JACHGK010000014">
    <property type="protein sequence ID" value="MBB6446900.1"/>
    <property type="molecule type" value="Genomic_DNA"/>
</dbReference>
<feature type="binding site" evidence="3">
    <location>
        <position position="83"/>
    </location>
    <ligand>
        <name>Cu cation</name>
        <dbReference type="ChEBI" id="CHEBI:23378"/>
    </ligand>
</feature>
<evidence type="ECO:0000256" key="4">
    <source>
        <dbReference type="PIRSR" id="PIRSR603782-2"/>
    </source>
</evidence>
<dbReference type="PANTHER" id="PTHR12151:SF25">
    <property type="entry name" value="LINALOOL DEHYDRATASE_ISOMERASE DOMAIN-CONTAINING PROTEIN"/>
    <property type="match status" value="1"/>
</dbReference>
<evidence type="ECO:0000313" key="8">
    <source>
        <dbReference type="Proteomes" id="UP000531594"/>
    </source>
</evidence>
<dbReference type="Proteomes" id="UP000531594">
    <property type="component" value="Unassembled WGS sequence"/>
</dbReference>
<dbReference type="Gene3D" id="3.40.30.10">
    <property type="entry name" value="Glutaredoxin"/>
    <property type="match status" value="1"/>
</dbReference>
<feature type="disulfide bond" description="Redox-active" evidence="4">
    <location>
        <begin position="79"/>
        <end position="83"/>
    </location>
</feature>
<keyword evidence="2 3" id="KW-0186">Copper</keyword>
<name>A0A7X0HWH0_9BACI</name>
<feature type="signal peptide" evidence="5">
    <location>
        <begin position="1"/>
        <end position="19"/>
    </location>
</feature>
<evidence type="ECO:0000256" key="2">
    <source>
        <dbReference type="ARBA" id="ARBA00023008"/>
    </source>
</evidence>
<evidence type="ECO:0000256" key="3">
    <source>
        <dbReference type="PIRSR" id="PIRSR603782-1"/>
    </source>
</evidence>